<dbReference type="Proteomes" id="UP000094565">
    <property type="component" value="Chromosome 1"/>
</dbReference>
<sequence>MTQSTQIVIGVLAIQGAFREHILHLVKAIDELGLQEKLEISVFEVRDEEMLDRCDALVIPGGESTTMSLVAQRLNLLEPLRQFIASGKPAWGTCAGLIMLSASLQNKSCDQQLLGGLDIETTRNAFGRQLDSFIANLDYSNFIPGLTAFQTVFIRGPVISKILPPSPGRPKVEVLASLPAERGSQIIAVRQGNILGTSFHPELSEDVSFHKWWVQDFVLSKITMS</sequence>
<dbReference type="NCBIfam" id="TIGR03800">
    <property type="entry name" value="PLP_synth_Pdx2"/>
    <property type="match status" value="1"/>
</dbReference>
<dbReference type="PROSITE" id="PS01236">
    <property type="entry name" value="PDXT_SNO_1"/>
    <property type="match status" value="1"/>
</dbReference>
<reference evidence="10 11" key="1">
    <citation type="submission" date="2016-02" db="EMBL/GenBank/DDBJ databases">
        <title>Comparative genomic and transcriptomic foundation for Pichia pastoris.</title>
        <authorList>
            <person name="Love K.R."/>
            <person name="Shah K.A."/>
            <person name="Whittaker C.A."/>
            <person name="Wu J."/>
            <person name="Bartlett M.C."/>
            <person name="Ma D."/>
            <person name="Leeson R.L."/>
            <person name="Priest M."/>
            <person name="Young S.K."/>
            <person name="Love J.C."/>
        </authorList>
    </citation>
    <scope>NUCLEOTIDE SEQUENCE [LARGE SCALE GENOMIC DNA]</scope>
    <source>
        <strain evidence="10 11">ATCC 28485</strain>
    </source>
</reference>
<dbReference type="SUPFAM" id="SSF52317">
    <property type="entry name" value="Class I glutamine amidotransferase-like"/>
    <property type="match status" value="1"/>
</dbReference>
<dbReference type="InterPro" id="IPR021196">
    <property type="entry name" value="PdxT/SNO_CS"/>
</dbReference>
<feature type="binding site" evidence="9">
    <location>
        <begin position="154"/>
        <end position="155"/>
    </location>
    <ligand>
        <name>L-glutamine</name>
        <dbReference type="ChEBI" id="CHEBI:58359"/>
    </ligand>
</feature>
<feature type="active site" description="Charge relay system" evidence="8">
    <location>
        <position position="202"/>
    </location>
</feature>
<dbReference type="GO" id="GO:0008614">
    <property type="term" value="P:pyridoxine metabolic process"/>
    <property type="evidence" value="ECO:0007669"/>
    <property type="project" value="TreeGrafter"/>
</dbReference>
<dbReference type="PANTHER" id="PTHR31559">
    <property type="entry name" value="PYRIDOXAL 5'-PHOSPHATE SYNTHASE SUBUNIT SNO"/>
    <property type="match status" value="1"/>
</dbReference>
<evidence type="ECO:0000313" key="11">
    <source>
        <dbReference type="Proteomes" id="UP000094565"/>
    </source>
</evidence>
<dbReference type="AlphaFoldDB" id="A0A1B2J7J6"/>
<accession>A0A1B2J7J6</accession>
<evidence type="ECO:0000256" key="3">
    <source>
        <dbReference type="ARBA" id="ARBA00022801"/>
    </source>
</evidence>
<keyword evidence="5" id="KW-0315">Glutamine amidotransferase</keyword>
<keyword evidence="4" id="KW-0663">Pyridoxal phosphate</keyword>
<dbReference type="PROSITE" id="PS51130">
    <property type="entry name" value="PDXT_SNO_2"/>
    <property type="match status" value="1"/>
</dbReference>
<organism evidence="10 11">
    <name type="scientific">Komagataella pastoris</name>
    <name type="common">Yeast</name>
    <name type="synonym">Pichia pastoris</name>
    <dbReference type="NCBI Taxonomy" id="4922"/>
    <lineage>
        <taxon>Eukaryota</taxon>
        <taxon>Fungi</taxon>
        <taxon>Dikarya</taxon>
        <taxon>Ascomycota</taxon>
        <taxon>Saccharomycotina</taxon>
        <taxon>Pichiomycetes</taxon>
        <taxon>Pichiales</taxon>
        <taxon>Pichiaceae</taxon>
        <taxon>Komagataella</taxon>
    </lineage>
</organism>
<dbReference type="Gene3D" id="3.40.50.880">
    <property type="match status" value="1"/>
</dbReference>
<feature type="active site" description="Charge relay system" evidence="8">
    <location>
        <position position="200"/>
    </location>
</feature>
<evidence type="ECO:0000256" key="4">
    <source>
        <dbReference type="ARBA" id="ARBA00022898"/>
    </source>
</evidence>
<dbReference type="OrthoDB" id="2039at2759"/>
<dbReference type="InterPro" id="IPR029062">
    <property type="entry name" value="Class_I_gatase-like"/>
</dbReference>
<comment type="similarity">
    <text evidence="1">Belongs to the glutaminase PdxT/SNO family.</text>
</comment>
<dbReference type="PIRSF" id="PIRSF005639">
    <property type="entry name" value="Glut_amidoT_SNO"/>
    <property type="match status" value="1"/>
</dbReference>
<dbReference type="GO" id="GO:0005829">
    <property type="term" value="C:cytosol"/>
    <property type="evidence" value="ECO:0007669"/>
    <property type="project" value="TreeGrafter"/>
</dbReference>
<dbReference type="HAMAP" id="MF_01615">
    <property type="entry name" value="PdxT"/>
    <property type="match status" value="1"/>
</dbReference>
<dbReference type="GO" id="GO:1903600">
    <property type="term" value="C:glutaminase complex"/>
    <property type="evidence" value="ECO:0007669"/>
    <property type="project" value="TreeGrafter"/>
</dbReference>
<dbReference type="EC" id="3.5.1.2" evidence="2"/>
<evidence type="ECO:0000256" key="2">
    <source>
        <dbReference type="ARBA" id="ARBA00012918"/>
    </source>
</evidence>
<keyword evidence="3" id="KW-0378">Hydrolase</keyword>
<dbReference type="InterPro" id="IPR002161">
    <property type="entry name" value="PdxT/SNO"/>
</dbReference>
<evidence type="ECO:0000256" key="1">
    <source>
        <dbReference type="ARBA" id="ARBA00008345"/>
    </source>
</evidence>
<proteinExistence type="inferred from homology"/>
<evidence type="ECO:0000256" key="7">
    <source>
        <dbReference type="ARBA" id="ARBA00049534"/>
    </source>
</evidence>
<feature type="binding site" evidence="9">
    <location>
        <position position="123"/>
    </location>
    <ligand>
        <name>L-glutamine</name>
        <dbReference type="ChEBI" id="CHEBI:58359"/>
    </ligand>
</feature>
<feature type="active site" description="Nucleophile" evidence="8">
    <location>
        <position position="94"/>
    </location>
</feature>
<keyword evidence="6" id="KW-0456">Lyase</keyword>
<gene>
    <name evidence="10" type="primary">SNO1</name>
    <name evidence="10" type="ORF">ATY40_BA7500664</name>
</gene>
<evidence type="ECO:0000313" key="10">
    <source>
        <dbReference type="EMBL" id="ANZ73878.1"/>
    </source>
</evidence>
<evidence type="ECO:0000256" key="8">
    <source>
        <dbReference type="PIRSR" id="PIRSR005639-1"/>
    </source>
</evidence>
<dbReference type="PANTHER" id="PTHR31559:SF0">
    <property type="entry name" value="PYRIDOXAL 5'-PHOSPHATE SYNTHASE SUBUNIT SNO1-RELATED"/>
    <property type="match status" value="1"/>
</dbReference>
<evidence type="ECO:0000256" key="5">
    <source>
        <dbReference type="ARBA" id="ARBA00022962"/>
    </source>
</evidence>
<protein>
    <recommendedName>
        <fullName evidence="2">glutaminase</fullName>
        <ecNumber evidence="2">3.5.1.2</ecNumber>
    </recommendedName>
</protein>
<feature type="binding site" evidence="9">
    <location>
        <begin position="62"/>
        <end position="64"/>
    </location>
    <ligand>
        <name>L-glutamine</name>
        <dbReference type="ChEBI" id="CHEBI:58359"/>
    </ligand>
</feature>
<keyword evidence="11" id="KW-1185">Reference proteome</keyword>
<dbReference type="FunFam" id="3.40.50.880:FF:000010">
    <property type="entry name" value="uncharacterized protein LOC100176842 isoform X2"/>
    <property type="match status" value="1"/>
</dbReference>
<name>A0A1B2J7J6_PICPA</name>
<evidence type="ECO:0000256" key="6">
    <source>
        <dbReference type="ARBA" id="ARBA00023239"/>
    </source>
</evidence>
<evidence type="ECO:0000256" key="9">
    <source>
        <dbReference type="PIRSR" id="PIRSR005639-2"/>
    </source>
</evidence>
<dbReference type="GO" id="GO:0004359">
    <property type="term" value="F:glutaminase activity"/>
    <property type="evidence" value="ECO:0007669"/>
    <property type="project" value="UniProtKB-EC"/>
</dbReference>
<dbReference type="PROSITE" id="PS51273">
    <property type="entry name" value="GATASE_TYPE_1"/>
    <property type="match status" value="1"/>
</dbReference>
<dbReference type="EMBL" id="CP014584">
    <property type="protein sequence ID" value="ANZ73878.1"/>
    <property type="molecule type" value="Genomic_DNA"/>
</dbReference>
<dbReference type="GO" id="GO:0042823">
    <property type="term" value="P:pyridoxal phosphate biosynthetic process"/>
    <property type="evidence" value="ECO:0007669"/>
    <property type="project" value="InterPro"/>
</dbReference>
<dbReference type="GO" id="GO:0016829">
    <property type="term" value="F:lyase activity"/>
    <property type="evidence" value="ECO:0007669"/>
    <property type="project" value="UniProtKB-KW"/>
</dbReference>
<comment type="catalytic activity">
    <reaction evidence="7">
        <text>L-glutamine + H2O = L-glutamate + NH4(+)</text>
        <dbReference type="Rhea" id="RHEA:15889"/>
        <dbReference type="ChEBI" id="CHEBI:15377"/>
        <dbReference type="ChEBI" id="CHEBI:28938"/>
        <dbReference type="ChEBI" id="CHEBI:29985"/>
        <dbReference type="ChEBI" id="CHEBI:58359"/>
        <dbReference type="EC" id="3.5.1.2"/>
    </reaction>
</comment>
<dbReference type="CDD" id="cd01749">
    <property type="entry name" value="GATase1_PB"/>
    <property type="match status" value="1"/>
</dbReference>
<dbReference type="Pfam" id="PF01174">
    <property type="entry name" value="SNO"/>
    <property type="match status" value="1"/>
</dbReference>
<dbReference type="PROSITE" id="PS51274">
    <property type="entry name" value="GATASE_COBBQ"/>
    <property type="match status" value="1"/>
</dbReference>